<dbReference type="WBParaSite" id="ACRNAN_scaffold11836.g7145.t1">
    <property type="protein sequence ID" value="ACRNAN_scaffold11836.g7145.t1"/>
    <property type="gene ID" value="ACRNAN_scaffold11836.g7145"/>
</dbReference>
<name>A0A914CL80_9BILA</name>
<evidence type="ECO:0000256" key="10">
    <source>
        <dbReference type="ARBA" id="ARBA00023242"/>
    </source>
</evidence>
<evidence type="ECO:0000256" key="2">
    <source>
        <dbReference type="ARBA" id="ARBA00005993"/>
    </source>
</evidence>
<feature type="domain" description="Nuclear receptor" evidence="11">
    <location>
        <begin position="16"/>
        <end position="96"/>
    </location>
</feature>
<dbReference type="GO" id="GO:0000978">
    <property type="term" value="F:RNA polymerase II cis-regulatory region sequence-specific DNA binding"/>
    <property type="evidence" value="ECO:0007669"/>
    <property type="project" value="InterPro"/>
</dbReference>
<proteinExistence type="inferred from homology"/>
<dbReference type="Gene3D" id="3.30.50.10">
    <property type="entry name" value="Erythroid Transcription Factor GATA-1, subunit A"/>
    <property type="match status" value="1"/>
</dbReference>
<evidence type="ECO:0000259" key="11">
    <source>
        <dbReference type="PROSITE" id="PS51030"/>
    </source>
</evidence>
<dbReference type="Pfam" id="PF00105">
    <property type="entry name" value="zf-C4"/>
    <property type="match status" value="1"/>
</dbReference>
<evidence type="ECO:0000256" key="9">
    <source>
        <dbReference type="ARBA" id="ARBA00023170"/>
    </source>
</evidence>
<keyword evidence="5" id="KW-0862">Zinc</keyword>
<dbReference type="InterPro" id="IPR050274">
    <property type="entry name" value="Nuclear_hormone_rcpt_NR2"/>
</dbReference>
<comment type="similarity">
    <text evidence="2">Belongs to the nuclear hormone receptor family.</text>
</comment>
<evidence type="ECO:0000256" key="4">
    <source>
        <dbReference type="ARBA" id="ARBA00022771"/>
    </source>
</evidence>
<dbReference type="Proteomes" id="UP000887540">
    <property type="component" value="Unplaced"/>
</dbReference>
<keyword evidence="4" id="KW-0863">Zinc-finger</keyword>
<dbReference type="SUPFAM" id="SSF57716">
    <property type="entry name" value="Glucocorticoid receptor-like (DNA-binding domain)"/>
    <property type="match status" value="1"/>
</dbReference>
<keyword evidence="12" id="KW-1185">Reference proteome</keyword>
<dbReference type="PROSITE" id="PS00031">
    <property type="entry name" value="NUCLEAR_REC_DBD_1"/>
    <property type="match status" value="1"/>
</dbReference>
<dbReference type="GO" id="GO:0003700">
    <property type="term" value="F:DNA-binding transcription factor activity"/>
    <property type="evidence" value="ECO:0007669"/>
    <property type="project" value="InterPro"/>
</dbReference>
<keyword evidence="7" id="KW-0238">DNA-binding</keyword>
<dbReference type="PRINTS" id="PR00047">
    <property type="entry name" value="STROIDFINGER"/>
</dbReference>
<keyword evidence="6" id="KW-0805">Transcription regulation</keyword>
<dbReference type="PROSITE" id="PS51030">
    <property type="entry name" value="NUCLEAR_REC_DBD_2"/>
    <property type="match status" value="1"/>
</dbReference>
<dbReference type="CDD" id="cd06960">
    <property type="entry name" value="NR_DBD_HNF4A"/>
    <property type="match status" value="1"/>
</dbReference>
<dbReference type="InterPro" id="IPR001628">
    <property type="entry name" value="Znf_hrmn_rcpt"/>
</dbReference>
<comment type="subcellular location">
    <subcellularLocation>
        <location evidence="1">Nucleus</location>
    </subcellularLocation>
</comment>
<dbReference type="GO" id="GO:0008270">
    <property type="term" value="F:zinc ion binding"/>
    <property type="evidence" value="ECO:0007669"/>
    <property type="project" value="UniProtKB-KW"/>
</dbReference>
<accession>A0A914CL80</accession>
<dbReference type="InterPro" id="IPR049636">
    <property type="entry name" value="HNF4-like_DBD"/>
</dbReference>
<keyword evidence="10" id="KW-0539">Nucleus</keyword>
<dbReference type="AlphaFoldDB" id="A0A914CL80"/>
<dbReference type="PANTHER" id="PTHR24083">
    <property type="entry name" value="NUCLEAR HORMONE RECEPTOR"/>
    <property type="match status" value="1"/>
</dbReference>
<keyword evidence="8" id="KW-0804">Transcription</keyword>
<reference evidence="13" key="1">
    <citation type="submission" date="2022-11" db="UniProtKB">
        <authorList>
            <consortium name="WormBaseParasite"/>
        </authorList>
    </citation>
    <scope>IDENTIFICATION</scope>
</reference>
<evidence type="ECO:0000256" key="1">
    <source>
        <dbReference type="ARBA" id="ARBA00004123"/>
    </source>
</evidence>
<keyword evidence="9" id="KW-0675">Receptor</keyword>
<evidence type="ECO:0000256" key="7">
    <source>
        <dbReference type="ARBA" id="ARBA00023125"/>
    </source>
</evidence>
<keyword evidence="3" id="KW-0479">Metal-binding</keyword>
<evidence type="ECO:0000256" key="5">
    <source>
        <dbReference type="ARBA" id="ARBA00022833"/>
    </source>
</evidence>
<evidence type="ECO:0000313" key="13">
    <source>
        <dbReference type="WBParaSite" id="ACRNAN_scaffold11836.g7145.t1"/>
    </source>
</evidence>
<evidence type="ECO:0000256" key="6">
    <source>
        <dbReference type="ARBA" id="ARBA00023015"/>
    </source>
</evidence>
<dbReference type="InterPro" id="IPR013088">
    <property type="entry name" value="Znf_NHR/GATA"/>
</dbReference>
<evidence type="ECO:0000256" key="3">
    <source>
        <dbReference type="ARBA" id="ARBA00022723"/>
    </source>
</evidence>
<dbReference type="SMART" id="SM00399">
    <property type="entry name" value="ZnF_C4"/>
    <property type="match status" value="1"/>
</dbReference>
<evidence type="ECO:0000313" key="12">
    <source>
        <dbReference type="Proteomes" id="UP000887540"/>
    </source>
</evidence>
<dbReference type="GO" id="GO:0005634">
    <property type="term" value="C:nucleus"/>
    <property type="evidence" value="ECO:0007669"/>
    <property type="project" value="UniProtKB-SubCell"/>
</dbReference>
<sequence length="115" mass="12797">MSSASNPGTSQLLPEEEICLVCNDHSTGYHYGVPSCNGCKTFFRRTIMKKQVFKCQYNGNCNVDKTPNKRESKLRNRGCSIEASLGPGLNRYRYFGNYGKSVIFGLTGISVSVIR</sequence>
<evidence type="ECO:0000256" key="8">
    <source>
        <dbReference type="ARBA" id="ARBA00023163"/>
    </source>
</evidence>
<protein>
    <submittedName>
        <fullName evidence="13">Nuclear receptor domain-containing protein</fullName>
    </submittedName>
</protein>
<organism evidence="12 13">
    <name type="scientific">Acrobeloides nanus</name>
    <dbReference type="NCBI Taxonomy" id="290746"/>
    <lineage>
        <taxon>Eukaryota</taxon>
        <taxon>Metazoa</taxon>
        <taxon>Ecdysozoa</taxon>
        <taxon>Nematoda</taxon>
        <taxon>Chromadorea</taxon>
        <taxon>Rhabditida</taxon>
        <taxon>Tylenchina</taxon>
        <taxon>Cephalobomorpha</taxon>
        <taxon>Cephaloboidea</taxon>
        <taxon>Cephalobidae</taxon>
        <taxon>Acrobeloides</taxon>
    </lineage>
</organism>